<dbReference type="InterPro" id="IPR011009">
    <property type="entry name" value="Kinase-like_dom_sf"/>
</dbReference>
<accession>A0A1Y3BJE8</accession>
<gene>
    <name evidence="1" type="ORF">BLA29_004249</name>
</gene>
<name>A0A1Y3BJE8_EURMA</name>
<proteinExistence type="predicted"/>
<organism evidence="1 2">
    <name type="scientific">Euroglyphus maynei</name>
    <name type="common">Mayne's house dust mite</name>
    <dbReference type="NCBI Taxonomy" id="6958"/>
    <lineage>
        <taxon>Eukaryota</taxon>
        <taxon>Metazoa</taxon>
        <taxon>Ecdysozoa</taxon>
        <taxon>Arthropoda</taxon>
        <taxon>Chelicerata</taxon>
        <taxon>Arachnida</taxon>
        <taxon>Acari</taxon>
        <taxon>Acariformes</taxon>
        <taxon>Sarcoptiformes</taxon>
        <taxon>Astigmata</taxon>
        <taxon>Psoroptidia</taxon>
        <taxon>Analgoidea</taxon>
        <taxon>Pyroglyphidae</taxon>
        <taxon>Pyroglyphinae</taxon>
        <taxon>Euroglyphus</taxon>
    </lineage>
</organism>
<dbReference type="Proteomes" id="UP000194236">
    <property type="component" value="Unassembled WGS sequence"/>
</dbReference>
<reference evidence="1 2" key="1">
    <citation type="submission" date="2017-03" db="EMBL/GenBank/DDBJ databases">
        <title>Genome Survey of Euroglyphus maynei.</title>
        <authorList>
            <person name="Arlian L.G."/>
            <person name="Morgan M.S."/>
            <person name="Rider S.D."/>
        </authorList>
    </citation>
    <scope>NUCLEOTIDE SEQUENCE [LARGE SCALE GENOMIC DNA]</scope>
    <source>
        <strain evidence="1">Arlian Lab</strain>
        <tissue evidence="1">Whole body</tissue>
    </source>
</reference>
<evidence type="ECO:0000313" key="1">
    <source>
        <dbReference type="EMBL" id="OTF79726.1"/>
    </source>
</evidence>
<protein>
    <recommendedName>
        <fullName evidence="3">Protein kinase domain-containing protein</fullName>
    </recommendedName>
</protein>
<sequence>MANFSYSLPNLVNPFVIESNRTHRKHHRGDINDIPDNDDKNILPGYLLYGDLLHKGHFGHVHLGIHRSTMVNVVVKIIDKNRFKM</sequence>
<keyword evidence="2" id="KW-1185">Reference proteome</keyword>
<dbReference type="SUPFAM" id="SSF56112">
    <property type="entry name" value="Protein kinase-like (PK-like)"/>
    <property type="match status" value="1"/>
</dbReference>
<dbReference type="Gene3D" id="3.30.200.20">
    <property type="entry name" value="Phosphorylase Kinase, domain 1"/>
    <property type="match status" value="1"/>
</dbReference>
<evidence type="ECO:0000313" key="2">
    <source>
        <dbReference type="Proteomes" id="UP000194236"/>
    </source>
</evidence>
<dbReference type="AlphaFoldDB" id="A0A1Y3BJE8"/>
<evidence type="ECO:0008006" key="3">
    <source>
        <dbReference type="Google" id="ProtNLM"/>
    </source>
</evidence>
<dbReference type="OrthoDB" id="3256376at2759"/>
<dbReference type="EMBL" id="MUJZ01021690">
    <property type="protein sequence ID" value="OTF79726.1"/>
    <property type="molecule type" value="Genomic_DNA"/>
</dbReference>
<comment type="caution">
    <text evidence="1">The sequence shown here is derived from an EMBL/GenBank/DDBJ whole genome shotgun (WGS) entry which is preliminary data.</text>
</comment>